<protein>
    <submittedName>
        <fullName evidence="1">Uncharacterized protein</fullName>
    </submittedName>
</protein>
<name>A0AAQ3RX40_VIGMU</name>
<accession>A0AAQ3RX40</accession>
<feature type="non-terminal residue" evidence="1">
    <location>
        <position position="1"/>
    </location>
</feature>
<proteinExistence type="predicted"/>
<dbReference type="Proteomes" id="UP001374535">
    <property type="component" value="Chromosome 6"/>
</dbReference>
<sequence>SWLMVEDKDQFEAFEEEELEVSQKVIASHKNDTILYILTTSKLKEPIYNNIPNMYNKGANKSKPCLLKTADIRIKTNFSMELLSLDEFQIMFLLRPWQNRDDSGERAAPPKRL</sequence>
<evidence type="ECO:0000313" key="1">
    <source>
        <dbReference type="EMBL" id="WVZ07456.1"/>
    </source>
</evidence>
<dbReference type="EMBL" id="CP144695">
    <property type="protein sequence ID" value="WVZ07456.1"/>
    <property type="molecule type" value="Genomic_DNA"/>
</dbReference>
<gene>
    <name evidence="1" type="ORF">V8G54_020802</name>
</gene>
<keyword evidence="2" id="KW-1185">Reference proteome</keyword>
<reference evidence="1 2" key="1">
    <citation type="journal article" date="2023" name="Life. Sci Alliance">
        <title>Evolutionary insights into 3D genome organization and epigenetic landscape of Vigna mungo.</title>
        <authorList>
            <person name="Junaid A."/>
            <person name="Singh B."/>
            <person name="Bhatia S."/>
        </authorList>
    </citation>
    <scope>NUCLEOTIDE SEQUENCE [LARGE SCALE GENOMIC DNA]</scope>
    <source>
        <strain evidence="1">Urdbean</strain>
    </source>
</reference>
<evidence type="ECO:0000313" key="2">
    <source>
        <dbReference type="Proteomes" id="UP001374535"/>
    </source>
</evidence>
<dbReference type="AlphaFoldDB" id="A0AAQ3RX40"/>
<organism evidence="1 2">
    <name type="scientific">Vigna mungo</name>
    <name type="common">Black gram</name>
    <name type="synonym">Phaseolus mungo</name>
    <dbReference type="NCBI Taxonomy" id="3915"/>
    <lineage>
        <taxon>Eukaryota</taxon>
        <taxon>Viridiplantae</taxon>
        <taxon>Streptophyta</taxon>
        <taxon>Embryophyta</taxon>
        <taxon>Tracheophyta</taxon>
        <taxon>Spermatophyta</taxon>
        <taxon>Magnoliopsida</taxon>
        <taxon>eudicotyledons</taxon>
        <taxon>Gunneridae</taxon>
        <taxon>Pentapetalae</taxon>
        <taxon>rosids</taxon>
        <taxon>fabids</taxon>
        <taxon>Fabales</taxon>
        <taxon>Fabaceae</taxon>
        <taxon>Papilionoideae</taxon>
        <taxon>50 kb inversion clade</taxon>
        <taxon>NPAAA clade</taxon>
        <taxon>indigoferoid/millettioid clade</taxon>
        <taxon>Phaseoleae</taxon>
        <taxon>Vigna</taxon>
    </lineage>
</organism>